<evidence type="ECO:0000313" key="3">
    <source>
        <dbReference type="Proteomes" id="UP000002316"/>
    </source>
</evidence>
<accession>C9ZMP6</accession>
<dbReference type="GeneID" id="23859672"/>
<dbReference type="EMBL" id="FN554967">
    <property type="protein sequence ID" value="CBH10549.1"/>
    <property type="molecule type" value="Genomic_DNA"/>
</dbReference>
<gene>
    <name evidence="2" type="ORF">TbgDal_IV2500</name>
</gene>
<evidence type="ECO:0000313" key="2">
    <source>
        <dbReference type="EMBL" id="CBH10549.1"/>
    </source>
</evidence>
<dbReference type="Proteomes" id="UP000002316">
    <property type="component" value="Chromosome 4"/>
</dbReference>
<feature type="region of interest" description="Disordered" evidence="1">
    <location>
        <begin position="22"/>
        <end position="43"/>
    </location>
</feature>
<protein>
    <submittedName>
        <fullName evidence="2">Ubiquitin, putative</fullName>
    </submittedName>
</protein>
<dbReference type="AlphaFoldDB" id="C9ZMP6"/>
<proteinExistence type="predicted"/>
<organism evidence="2 3">
    <name type="scientific">Trypanosoma brucei gambiense (strain MHOM/CI/86/DAL972)</name>
    <dbReference type="NCBI Taxonomy" id="679716"/>
    <lineage>
        <taxon>Eukaryota</taxon>
        <taxon>Discoba</taxon>
        <taxon>Euglenozoa</taxon>
        <taxon>Kinetoplastea</taxon>
        <taxon>Metakinetoplastina</taxon>
        <taxon>Trypanosomatida</taxon>
        <taxon>Trypanosomatidae</taxon>
        <taxon>Trypanosoma</taxon>
    </lineage>
</organism>
<dbReference type="VEuPathDB" id="TriTrypDB:Tbg972.4.2500"/>
<name>C9ZMP6_TRYB9</name>
<feature type="compositionally biased region" description="Basic and acidic residues" evidence="1">
    <location>
        <begin position="22"/>
        <end position="35"/>
    </location>
</feature>
<reference evidence="3" key="1">
    <citation type="journal article" date="2010" name="PLoS Negl. Trop. Dis.">
        <title>The genome sequence of Trypanosoma brucei gambiense, causative agent of chronic human african trypanosomiasis.</title>
        <authorList>
            <person name="Jackson A.P."/>
            <person name="Sanders M."/>
            <person name="Berry A."/>
            <person name="McQuillan J."/>
            <person name="Aslett M.A."/>
            <person name="Quail M.A."/>
            <person name="Chukualim B."/>
            <person name="Capewell P."/>
            <person name="MacLeod A."/>
            <person name="Melville S.E."/>
            <person name="Gibson W."/>
            <person name="Barry J.D."/>
            <person name="Berriman M."/>
            <person name="Hertz-Fowler C."/>
        </authorList>
    </citation>
    <scope>NUCLEOTIDE SEQUENCE [LARGE SCALE GENOMIC DNA]</scope>
    <source>
        <strain evidence="3">MHOM/CI/86/DAL972</strain>
    </source>
</reference>
<dbReference type="KEGG" id="tbg:TbgDal_IV2500"/>
<evidence type="ECO:0000256" key="1">
    <source>
        <dbReference type="SAM" id="MobiDB-lite"/>
    </source>
</evidence>
<sequence length="43" mass="4973">MVSIGCVVLRWLRGGRLTRGEMKEVKGRSKNEIGTRRQKVMKK</sequence>
<dbReference type="RefSeq" id="XP_011772838.1">
    <property type="nucleotide sequence ID" value="XM_011774536.1"/>
</dbReference>